<evidence type="ECO:0000313" key="1">
    <source>
        <dbReference type="EMBL" id="AOW98793.1"/>
    </source>
</evidence>
<gene>
    <name evidence="1" type="ORF">BJP34_04395</name>
</gene>
<dbReference type="KEGG" id="mpro:BJP34_04395"/>
<evidence type="ECO:0008006" key="3">
    <source>
        <dbReference type="Google" id="ProtNLM"/>
    </source>
</evidence>
<evidence type="ECO:0000313" key="2">
    <source>
        <dbReference type="Proteomes" id="UP000177870"/>
    </source>
</evidence>
<dbReference type="InterPro" id="IPR010133">
    <property type="entry name" value="Bacteriocin_signal_seq"/>
</dbReference>
<accession>A0A1D8TMG3</accession>
<dbReference type="Proteomes" id="UP000177870">
    <property type="component" value="Chromosome"/>
</dbReference>
<dbReference type="AlphaFoldDB" id="A0A1D8TMG3"/>
<dbReference type="NCBIfam" id="TIGR01847">
    <property type="entry name" value="bacteriocin_sig"/>
    <property type="match status" value="1"/>
</dbReference>
<protein>
    <recommendedName>
        <fullName evidence="3">Bacteriocin</fullName>
    </recommendedName>
</protein>
<dbReference type="OrthoDB" id="490865at2"/>
<dbReference type="EMBL" id="CP017599">
    <property type="protein sequence ID" value="AOW98793.1"/>
    <property type="molecule type" value="Genomic_DNA"/>
</dbReference>
<sequence length="69" mass="7682">MSNIKINDLKPSGAELFDDPESFLDELTNDDLQQIMGGLRLALPPDAGFLQRLRYKIQGILLSPKTPVI</sequence>
<reference evidence="2" key="1">
    <citation type="submission" date="2016-10" db="EMBL/GenBank/DDBJ databases">
        <title>Comparative genomics uncovers the prolific and rare metabolic potential of the cyanobacterial genus Moorea.</title>
        <authorList>
            <person name="Leao T."/>
            <person name="Castelao G."/>
            <person name="Korobeynikov A."/>
            <person name="Monroe E.A."/>
            <person name="Podell S."/>
            <person name="Glukhov E."/>
            <person name="Allen E."/>
            <person name="Gerwick W.H."/>
            <person name="Gerwick L."/>
        </authorList>
    </citation>
    <scope>NUCLEOTIDE SEQUENCE [LARGE SCALE GENOMIC DNA]</scope>
    <source>
        <strain evidence="2">PAL-8-15-08-1</strain>
    </source>
</reference>
<proteinExistence type="predicted"/>
<name>A0A1D8TMG3_9CYAN</name>
<dbReference type="RefSeq" id="WP_070391300.1">
    <property type="nucleotide sequence ID" value="NZ_CP017599.1"/>
</dbReference>
<organism evidence="1 2">
    <name type="scientific">Moorena producens PAL-8-15-08-1</name>
    <dbReference type="NCBI Taxonomy" id="1458985"/>
    <lineage>
        <taxon>Bacteria</taxon>
        <taxon>Bacillati</taxon>
        <taxon>Cyanobacteriota</taxon>
        <taxon>Cyanophyceae</taxon>
        <taxon>Coleofasciculales</taxon>
        <taxon>Coleofasciculaceae</taxon>
        <taxon>Moorena</taxon>
    </lineage>
</organism>